<dbReference type="GO" id="GO:0005886">
    <property type="term" value="C:plasma membrane"/>
    <property type="evidence" value="ECO:0007669"/>
    <property type="project" value="UniProtKB-SubCell"/>
</dbReference>
<feature type="transmembrane region" description="Helical" evidence="6">
    <location>
        <begin position="271"/>
        <end position="288"/>
    </location>
</feature>
<feature type="transmembrane region" description="Helical" evidence="6">
    <location>
        <begin position="15"/>
        <end position="38"/>
    </location>
</feature>
<reference evidence="7 8" key="1">
    <citation type="submission" date="2015-07" db="EMBL/GenBank/DDBJ databases">
        <authorList>
            <person name="Noorani M."/>
        </authorList>
    </citation>
    <scope>NUCLEOTIDE SEQUENCE [LARGE SCALE GENOMIC DNA]</scope>
    <source>
        <strain evidence="8">ATCC 25104 / DSM 625 / JCM 10724 / NBRC 103206 / NCIMB 11243 / YT-1</strain>
    </source>
</reference>
<dbReference type="Proteomes" id="UP000037685">
    <property type="component" value="Unassembled WGS sequence"/>
</dbReference>
<feature type="transmembrane region" description="Helical" evidence="6">
    <location>
        <begin position="240"/>
        <end position="265"/>
    </location>
</feature>
<comment type="caution">
    <text evidence="7">The sequence shown here is derived from an EMBL/GenBank/DDBJ whole genome shotgun (WGS) entry which is preliminary data.</text>
</comment>
<dbReference type="EMBL" id="LHCI01000106">
    <property type="protein sequence ID" value="KOX90806.1"/>
    <property type="molecule type" value="Genomic_DNA"/>
</dbReference>
<feature type="transmembrane region" description="Helical" evidence="6">
    <location>
        <begin position="153"/>
        <end position="174"/>
    </location>
</feature>
<feature type="transmembrane region" description="Helical" evidence="6">
    <location>
        <begin position="293"/>
        <end position="312"/>
    </location>
</feature>
<dbReference type="RefSeq" id="WP_053768290.1">
    <property type="nucleotide sequence ID" value="NZ_LHCI01000106.1"/>
</dbReference>
<keyword evidence="4 6" id="KW-1133">Transmembrane helix</keyword>
<gene>
    <name evidence="7" type="ORF">BVI061214_02000</name>
</gene>
<dbReference type="Pfam" id="PF02653">
    <property type="entry name" value="BPD_transp_2"/>
    <property type="match status" value="1"/>
</dbReference>
<evidence type="ECO:0000256" key="6">
    <source>
        <dbReference type="SAM" id="Phobius"/>
    </source>
</evidence>
<evidence type="ECO:0000256" key="5">
    <source>
        <dbReference type="ARBA" id="ARBA00023136"/>
    </source>
</evidence>
<evidence type="ECO:0000313" key="7">
    <source>
        <dbReference type="EMBL" id="KOX90806.1"/>
    </source>
</evidence>
<dbReference type="AlphaFoldDB" id="A0A0N0U8E7"/>
<feature type="transmembrane region" description="Helical" evidence="6">
    <location>
        <begin position="318"/>
        <end position="339"/>
    </location>
</feature>
<keyword evidence="3 6" id="KW-0812">Transmembrane</keyword>
<sequence>MRLELDPNPRPQKTFLAYALFLLLAFLLLGALFLAYGVSPLKAYALLLSPLTDPLGLAEIARRTIPLLLIGAGLSLAFRVGFFNIGAEGQLLLGAVGAAYAALFLPVGPWTLPLMFLLGGGLGAIWAGLAAWLRVRFGASEILTTLMQNYLAYYLVVYLVAGPWKGQMVFGFLYTDRFPQEAQLPRLGETLVHWPTLLLGVAAAMILLLLLFRTPLGFAFRVQGENPLAARYLGLPGGRLLFLTALISGLLSGFAGVGEVAGIHLRLLEPAQISLGYGFTAILAAWLARGRPLLVLLTAPLLGLILAGGDALKLSLSMPFRVVDVVSGLLLLALIGAEASSRHRILWRR</sequence>
<proteinExistence type="predicted"/>
<dbReference type="PATRIC" id="fig|271.14.peg.2077"/>
<keyword evidence="2" id="KW-1003">Cell membrane</keyword>
<name>A0A0N0U8E7_THEAQ</name>
<dbReference type="InterPro" id="IPR001851">
    <property type="entry name" value="ABC_transp_permease"/>
</dbReference>
<evidence type="ECO:0000313" key="8">
    <source>
        <dbReference type="Proteomes" id="UP000037685"/>
    </source>
</evidence>
<evidence type="ECO:0000256" key="4">
    <source>
        <dbReference type="ARBA" id="ARBA00022989"/>
    </source>
</evidence>
<comment type="subcellular location">
    <subcellularLocation>
        <location evidence="1">Cell membrane</location>
        <topology evidence="1">Multi-pass membrane protein</topology>
    </subcellularLocation>
</comment>
<organism evidence="7 8">
    <name type="scientific">Thermus aquaticus</name>
    <dbReference type="NCBI Taxonomy" id="271"/>
    <lineage>
        <taxon>Bacteria</taxon>
        <taxon>Thermotogati</taxon>
        <taxon>Deinococcota</taxon>
        <taxon>Deinococci</taxon>
        <taxon>Thermales</taxon>
        <taxon>Thermaceae</taxon>
        <taxon>Thermus</taxon>
    </lineage>
</organism>
<evidence type="ECO:0000256" key="2">
    <source>
        <dbReference type="ARBA" id="ARBA00022475"/>
    </source>
</evidence>
<dbReference type="GO" id="GO:0022857">
    <property type="term" value="F:transmembrane transporter activity"/>
    <property type="evidence" value="ECO:0007669"/>
    <property type="project" value="InterPro"/>
</dbReference>
<dbReference type="CDD" id="cd06580">
    <property type="entry name" value="TM_PBP1_transp_TpRbsC_like"/>
    <property type="match status" value="1"/>
</dbReference>
<feature type="transmembrane region" description="Helical" evidence="6">
    <location>
        <begin position="114"/>
        <end position="133"/>
    </location>
</feature>
<keyword evidence="5 6" id="KW-0472">Membrane</keyword>
<protein>
    <submittedName>
        <fullName evidence="7">Branched-chain amino acid transport system / permease component</fullName>
    </submittedName>
</protein>
<feature type="transmembrane region" description="Helical" evidence="6">
    <location>
        <begin position="194"/>
        <end position="212"/>
    </location>
</feature>
<dbReference type="PANTHER" id="PTHR47089:SF1">
    <property type="entry name" value="GUANOSINE ABC TRANSPORTER PERMEASE PROTEIN NUPP"/>
    <property type="match status" value="1"/>
</dbReference>
<feature type="transmembrane region" description="Helical" evidence="6">
    <location>
        <begin position="60"/>
        <end position="78"/>
    </location>
</feature>
<dbReference type="PANTHER" id="PTHR47089">
    <property type="entry name" value="ABC TRANSPORTER, PERMEASE PROTEIN"/>
    <property type="match status" value="1"/>
</dbReference>
<evidence type="ECO:0000256" key="1">
    <source>
        <dbReference type="ARBA" id="ARBA00004651"/>
    </source>
</evidence>
<evidence type="ECO:0000256" key="3">
    <source>
        <dbReference type="ARBA" id="ARBA00022692"/>
    </source>
</evidence>
<accession>A0A0N0U8E7</accession>